<organism evidence="2 3">
    <name type="scientific">Vitrella brassicaformis (strain CCMP3155)</name>
    <dbReference type="NCBI Taxonomy" id="1169540"/>
    <lineage>
        <taxon>Eukaryota</taxon>
        <taxon>Sar</taxon>
        <taxon>Alveolata</taxon>
        <taxon>Colpodellida</taxon>
        <taxon>Vitrellaceae</taxon>
        <taxon>Vitrella</taxon>
    </lineage>
</organism>
<keyword evidence="3" id="KW-1185">Reference proteome</keyword>
<proteinExistence type="predicted"/>
<reference evidence="2 3" key="1">
    <citation type="submission" date="2014-11" db="EMBL/GenBank/DDBJ databases">
        <authorList>
            <person name="Zhu J."/>
            <person name="Qi W."/>
            <person name="Song R."/>
        </authorList>
    </citation>
    <scope>NUCLEOTIDE SEQUENCE [LARGE SCALE GENOMIC DNA]</scope>
</reference>
<dbReference type="AlphaFoldDB" id="A0A0G4GAZ2"/>
<dbReference type="EMBL" id="CDMY01000613">
    <property type="protein sequence ID" value="CEM26299.1"/>
    <property type="molecule type" value="Genomic_DNA"/>
</dbReference>
<evidence type="ECO:0000313" key="3">
    <source>
        <dbReference type="Proteomes" id="UP000041254"/>
    </source>
</evidence>
<protein>
    <submittedName>
        <fullName evidence="2">Uncharacterized protein</fullName>
    </submittedName>
</protein>
<dbReference type="VEuPathDB" id="CryptoDB:Vbra_17330"/>
<sequence>MPATRPSISSPTTLRLWYGSYGFQYSNSPFITESTRRGVKELATGLASDENLFSILRSVQSFEELTSVIPIAYGDLGALEAMAHTCVERGERLPGPAPPAIPRSSNVGLLLSPKAAIHRSYPPRSSARPFGPHLRKQCQSIEIYDKYAEGLRYLAAQQTDIPLGHKFAKGLVLALPFNTQFVQSTPLATRTLRDMNQYTISEFFPEPERTILKPRRRSGERRERAVTTAGVSETRPRRGCVKRVRGEEVGTEPGTKRGRRGASGKL</sequence>
<dbReference type="Proteomes" id="UP000041254">
    <property type="component" value="Unassembled WGS sequence"/>
</dbReference>
<name>A0A0G4GAZ2_VITBC</name>
<feature type="compositionally biased region" description="Basic residues" evidence="1">
    <location>
        <begin position="256"/>
        <end position="266"/>
    </location>
</feature>
<accession>A0A0G4GAZ2</accession>
<dbReference type="InParanoid" id="A0A0G4GAZ2"/>
<evidence type="ECO:0000256" key="1">
    <source>
        <dbReference type="SAM" id="MobiDB-lite"/>
    </source>
</evidence>
<feature type="region of interest" description="Disordered" evidence="1">
    <location>
        <begin position="215"/>
        <end position="266"/>
    </location>
</feature>
<evidence type="ECO:0000313" key="2">
    <source>
        <dbReference type="EMBL" id="CEM26299.1"/>
    </source>
</evidence>
<gene>
    <name evidence="2" type="ORF">Vbra_17330</name>
</gene>